<dbReference type="InterPro" id="IPR000644">
    <property type="entry name" value="CBS_dom"/>
</dbReference>
<dbReference type="RefSeq" id="WP_163967284.1">
    <property type="nucleotide sequence ID" value="NZ_JAAGNX010000003.1"/>
</dbReference>
<accession>A0A6B2M5R1</accession>
<dbReference type="AlphaFoldDB" id="A0A6B2M5R1"/>
<evidence type="ECO:0000313" key="5">
    <source>
        <dbReference type="Proteomes" id="UP000478417"/>
    </source>
</evidence>
<dbReference type="CDD" id="cd02205">
    <property type="entry name" value="CBS_pair_SF"/>
    <property type="match status" value="1"/>
</dbReference>
<dbReference type="SUPFAM" id="SSF54631">
    <property type="entry name" value="CBS-domain pair"/>
    <property type="match status" value="1"/>
</dbReference>
<sequence>MNSGKTSDRLQLRDIMLRRYLRLGESHTIAEVMGFLSDERFAKDGMPYLVVISEEGTLAGMLTAKDIFRALMGNTHGNDLGEAEFLKQAPDQLEIPVGQIMERGIPTLSAEAFLPEAFACFRESSVDVIALLEEGRVVGLVTSRILFETASHLTVHALSGGVIPEKP</sequence>
<evidence type="ECO:0000256" key="1">
    <source>
        <dbReference type="ARBA" id="ARBA00023122"/>
    </source>
</evidence>
<dbReference type="InterPro" id="IPR046342">
    <property type="entry name" value="CBS_dom_sf"/>
</dbReference>
<dbReference type="PANTHER" id="PTHR43080:SF2">
    <property type="entry name" value="CBS DOMAIN-CONTAINING PROTEIN"/>
    <property type="match status" value="1"/>
</dbReference>
<comment type="caution">
    <text evidence="4">The sequence shown here is derived from an EMBL/GenBank/DDBJ whole genome shotgun (WGS) entry which is preliminary data.</text>
</comment>
<feature type="domain" description="CBS" evidence="3">
    <location>
        <begin position="101"/>
        <end position="158"/>
    </location>
</feature>
<keyword evidence="5" id="KW-1185">Reference proteome</keyword>
<dbReference type="Pfam" id="PF00571">
    <property type="entry name" value="CBS"/>
    <property type="match status" value="2"/>
</dbReference>
<dbReference type="PROSITE" id="PS51371">
    <property type="entry name" value="CBS"/>
    <property type="match status" value="2"/>
</dbReference>
<protein>
    <submittedName>
        <fullName evidence="4">CBS domain-containing protein</fullName>
    </submittedName>
</protein>
<dbReference type="Proteomes" id="UP000478417">
    <property type="component" value="Unassembled WGS sequence"/>
</dbReference>
<dbReference type="InterPro" id="IPR051257">
    <property type="entry name" value="Diverse_CBS-Domain"/>
</dbReference>
<feature type="domain" description="CBS" evidence="3">
    <location>
        <begin position="16"/>
        <end position="80"/>
    </location>
</feature>
<evidence type="ECO:0000259" key="3">
    <source>
        <dbReference type="PROSITE" id="PS51371"/>
    </source>
</evidence>
<dbReference type="Gene3D" id="3.10.580.10">
    <property type="entry name" value="CBS-domain"/>
    <property type="match status" value="1"/>
</dbReference>
<dbReference type="EMBL" id="JAAGNX010000003">
    <property type="protein sequence ID" value="NDV63572.1"/>
    <property type="molecule type" value="Genomic_DNA"/>
</dbReference>
<reference evidence="4 5" key="1">
    <citation type="submission" date="2020-02" db="EMBL/GenBank/DDBJ databases">
        <title>Albibacoteraceae fam. nov., the first described family within the subdivision 4 Verrucomicrobia.</title>
        <authorList>
            <person name="Xi F."/>
        </authorList>
    </citation>
    <scope>NUCLEOTIDE SEQUENCE [LARGE SCALE GENOMIC DNA]</scope>
    <source>
        <strain evidence="4 5">CK1056</strain>
    </source>
</reference>
<evidence type="ECO:0000256" key="2">
    <source>
        <dbReference type="PROSITE-ProRule" id="PRU00703"/>
    </source>
</evidence>
<organism evidence="4 5">
    <name type="scientific">Oceanipulchritudo coccoides</name>
    <dbReference type="NCBI Taxonomy" id="2706888"/>
    <lineage>
        <taxon>Bacteria</taxon>
        <taxon>Pseudomonadati</taxon>
        <taxon>Verrucomicrobiota</taxon>
        <taxon>Opitutia</taxon>
        <taxon>Puniceicoccales</taxon>
        <taxon>Oceanipulchritudinaceae</taxon>
        <taxon>Oceanipulchritudo</taxon>
    </lineage>
</organism>
<name>A0A6B2M5R1_9BACT</name>
<evidence type="ECO:0000313" key="4">
    <source>
        <dbReference type="EMBL" id="NDV63572.1"/>
    </source>
</evidence>
<gene>
    <name evidence="4" type="ORF">G0Q06_13995</name>
</gene>
<keyword evidence="1 2" id="KW-0129">CBS domain</keyword>
<proteinExistence type="predicted"/>
<dbReference type="PANTHER" id="PTHR43080">
    <property type="entry name" value="CBS DOMAIN-CONTAINING PROTEIN CBSX3, MITOCHONDRIAL"/>
    <property type="match status" value="1"/>
</dbReference>